<dbReference type="EMBL" id="BOSL01000007">
    <property type="protein sequence ID" value="GIP53616.1"/>
    <property type="molecule type" value="Genomic_DNA"/>
</dbReference>
<dbReference type="RefSeq" id="WP_213655120.1">
    <property type="nucleotide sequence ID" value="NZ_BOSL01000007.1"/>
</dbReference>
<keyword evidence="3" id="KW-1185">Reference proteome</keyword>
<evidence type="ECO:0000259" key="1">
    <source>
        <dbReference type="PROSITE" id="PS51186"/>
    </source>
</evidence>
<comment type="caution">
    <text evidence="2">The sequence shown here is derived from an EMBL/GenBank/DDBJ whole genome shotgun (WGS) entry which is preliminary data.</text>
</comment>
<evidence type="ECO:0000313" key="3">
    <source>
        <dbReference type="Proteomes" id="UP000679992"/>
    </source>
</evidence>
<dbReference type="InterPro" id="IPR016181">
    <property type="entry name" value="Acyl_CoA_acyltransferase"/>
</dbReference>
<gene>
    <name evidence="2" type="ORF">J42TS3_26510</name>
</gene>
<dbReference type="CDD" id="cd04301">
    <property type="entry name" value="NAT_SF"/>
    <property type="match status" value="1"/>
</dbReference>
<reference evidence="2 3" key="1">
    <citation type="submission" date="2021-03" db="EMBL/GenBank/DDBJ databases">
        <title>Antimicrobial resistance genes in bacteria isolated from Japanese honey, and their potential for conferring macrolide and lincosamide resistance in the American foulbrood pathogen Paenibacillus larvae.</title>
        <authorList>
            <person name="Okamoto M."/>
            <person name="Kumagai M."/>
            <person name="Kanamori H."/>
            <person name="Takamatsu D."/>
        </authorList>
    </citation>
    <scope>NUCLEOTIDE SEQUENCE [LARGE SCALE GENOMIC DNA]</scope>
    <source>
        <strain evidence="2 3">J42TS3</strain>
    </source>
</reference>
<dbReference type="PROSITE" id="PS51186">
    <property type="entry name" value="GNAT"/>
    <property type="match status" value="1"/>
</dbReference>
<dbReference type="Gene3D" id="3.40.630.30">
    <property type="match status" value="1"/>
</dbReference>
<dbReference type="Pfam" id="PF00583">
    <property type="entry name" value="Acetyltransf_1"/>
    <property type="match status" value="1"/>
</dbReference>
<sequence length="169" mass="19938">MEIKNSNIQIEVHRATEEDSQVILDLWRGSAEWLQLKGINQWNPDDFNINQVHECFSKGYEFYLARLNEEVVGTIYICWSNPVLWGELDNNESGYIHRFAVNRNHISRGIGRQLITWAEDYIRGSGKGIRLDCMAENARLNQYYLDLGYKHIKLLNWSNGWKINLYEKK</sequence>
<dbReference type="Proteomes" id="UP000679992">
    <property type="component" value="Unassembled WGS sequence"/>
</dbReference>
<dbReference type="SUPFAM" id="SSF55729">
    <property type="entry name" value="Acyl-CoA N-acyltransferases (Nat)"/>
    <property type="match status" value="1"/>
</dbReference>
<dbReference type="InterPro" id="IPR000182">
    <property type="entry name" value="GNAT_dom"/>
</dbReference>
<evidence type="ECO:0000313" key="2">
    <source>
        <dbReference type="EMBL" id="GIP53616.1"/>
    </source>
</evidence>
<protein>
    <submittedName>
        <fullName evidence="2">N-acetyltransferase</fullName>
    </submittedName>
</protein>
<accession>A0ABQ4MC95</accession>
<feature type="domain" description="N-acetyltransferase" evidence="1">
    <location>
        <begin position="10"/>
        <end position="169"/>
    </location>
</feature>
<organism evidence="2 3">
    <name type="scientific">Paenibacillus vini</name>
    <dbReference type="NCBI Taxonomy" id="1476024"/>
    <lineage>
        <taxon>Bacteria</taxon>
        <taxon>Bacillati</taxon>
        <taxon>Bacillota</taxon>
        <taxon>Bacilli</taxon>
        <taxon>Bacillales</taxon>
        <taxon>Paenibacillaceae</taxon>
        <taxon>Paenibacillus</taxon>
    </lineage>
</organism>
<name>A0ABQ4MC95_9BACL</name>
<proteinExistence type="predicted"/>